<keyword evidence="14" id="KW-0966">Cell projection</keyword>
<dbReference type="GO" id="GO:0005886">
    <property type="term" value="C:plasma membrane"/>
    <property type="evidence" value="ECO:0007669"/>
    <property type="project" value="UniProtKB-SubCell"/>
</dbReference>
<dbReference type="InterPro" id="IPR000067">
    <property type="entry name" value="FlgMring_FliF"/>
</dbReference>
<reference evidence="14 15" key="1">
    <citation type="submission" date="2018-04" db="EMBL/GenBank/DDBJ databases">
        <title>Genomic Encyclopedia of Archaeal and Bacterial Type Strains, Phase II (KMG-II): from individual species to whole genera.</title>
        <authorList>
            <person name="Goeker M."/>
        </authorList>
    </citation>
    <scope>NUCLEOTIDE SEQUENCE [LARGE SCALE GENOMIC DNA]</scope>
    <source>
        <strain evidence="14 15">DSM 25521</strain>
    </source>
</reference>
<gene>
    <name evidence="14" type="ORF">C8P69_105100</name>
</gene>
<comment type="subcellular location">
    <subcellularLocation>
        <location evidence="1 9">Bacterial flagellum basal body</location>
    </subcellularLocation>
    <subcellularLocation>
        <location evidence="2">Cell membrane</location>
        <topology evidence="2">Multi-pass membrane protein</topology>
    </subcellularLocation>
</comment>
<dbReference type="Proteomes" id="UP000241808">
    <property type="component" value="Unassembled WGS sequence"/>
</dbReference>
<dbReference type="GO" id="GO:0071973">
    <property type="term" value="P:bacterial-type flagellum-dependent cell motility"/>
    <property type="evidence" value="ECO:0007669"/>
    <property type="project" value="InterPro"/>
</dbReference>
<keyword evidence="7 11" id="KW-0472">Membrane</keyword>
<dbReference type="PRINTS" id="PR01009">
    <property type="entry name" value="FLGMRINGFLIF"/>
</dbReference>
<dbReference type="InterPro" id="IPR045851">
    <property type="entry name" value="AMP-bd_C_sf"/>
</dbReference>
<evidence type="ECO:0000256" key="10">
    <source>
        <dbReference type="SAM" id="MobiDB-lite"/>
    </source>
</evidence>
<dbReference type="InterPro" id="IPR013556">
    <property type="entry name" value="Flag_M-ring_C"/>
</dbReference>
<dbReference type="Gene3D" id="3.30.300.30">
    <property type="match status" value="1"/>
</dbReference>
<evidence type="ECO:0000256" key="2">
    <source>
        <dbReference type="ARBA" id="ARBA00004651"/>
    </source>
</evidence>
<keyword evidence="14" id="KW-0282">Flagellum</keyword>
<evidence type="ECO:0000313" key="15">
    <source>
        <dbReference type="Proteomes" id="UP000241808"/>
    </source>
</evidence>
<dbReference type="PANTHER" id="PTHR30046:SF0">
    <property type="entry name" value="FLAGELLAR M-RING PROTEIN"/>
    <property type="match status" value="1"/>
</dbReference>
<keyword evidence="6 11" id="KW-1133">Transmembrane helix</keyword>
<feature type="region of interest" description="Disordered" evidence="10">
    <location>
        <begin position="271"/>
        <end position="325"/>
    </location>
</feature>
<dbReference type="GO" id="GO:0009431">
    <property type="term" value="C:bacterial-type flagellum basal body, MS ring"/>
    <property type="evidence" value="ECO:0007669"/>
    <property type="project" value="InterPro"/>
</dbReference>
<evidence type="ECO:0000259" key="12">
    <source>
        <dbReference type="Pfam" id="PF01514"/>
    </source>
</evidence>
<keyword evidence="14" id="KW-0969">Cilium</keyword>
<feature type="compositionally biased region" description="Basic and acidic residues" evidence="10">
    <location>
        <begin position="272"/>
        <end position="294"/>
    </location>
</feature>
<accession>A0A2T4Z2E9</accession>
<dbReference type="InterPro" id="IPR043427">
    <property type="entry name" value="YscJ/FliF"/>
</dbReference>
<feature type="compositionally biased region" description="Basic and acidic residues" evidence="10">
    <location>
        <begin position="222"/>
        <end position="231"/>
    </location>
</feature>
<evidence type="ECO:0000256" key="1">
    <source>
        <dbReference type="ARBA" id="ARBA00004117"/>
    </source>
</evidence>
<comment type="function">
    <text evidence="9">The M ring may be actively involved in energy transduction.</text>
</comment>
<feature type="domain" description="Flagellar M-ring N-terminal" evidence="12">
    <location>
        <begin position="35"/>
        <end position="208"/>
    </location>
</feature>
<proteinExistence type="inferred from homology"/>
<protein>
    <recommendedName>
        <fullName evidence="9">Flagellar M-ring protein</fullName>
    </recommendedName>
</protein>
<feature type="region of interest" description="Disordered" evidence="10">
    <location>
        <begin position="210"/>
        <end position="231"/>
    </location>
</feature>
<evidence type="ECO:0000256" key="4">
    <source>
        <dbReference type="ARBA" id="ARBA00022475"/>
    </source>
</evidence>
<evidence type="ECO:0000256" key="3">
    <source>
        <dbReference type="ARBA" id="ARBA00007971"/>
    </source>
</evidence>
<evidence type="ECO:0000256" key="8">
    <source>
        <dbReference type="ARBA" id="ARBA00023143"/>
    </source>
</evidence>
<feature type="domain" description="Flagellar M-ring C-terminal" evidence="13">
    <location>
        <begin position="243"/>
        <end position="403"/>
    </location>
</feature>
<organism evidence="14 15">
    <name type="scientific">Phreatobacter oligotrophus</name>
    <dbReference type="NCBI Taxonomy" id="1122261"/>
    <lineage>
        <taxon>Bacteria</taxon>
        <taxon>Pseudomonadati</taxon>
        <taxon>Pseudomonadota</taxon>
        <taxon>Alphaproteobacteria</taxon>
        <taxon>Hyphomicrobiales</taxon>
        <taxon>Phreatobacteraceae</taxon>
        <taxon>Phreatobacter</taxon>
    </lineage>
</organism>
<keyword evidence="15" id="KW-1185">Reference proteome</keyword>
<comment type="caution">
    <text evidence="14">The sequence shown here is derived from an EMBL/GenBank/DDBJ whole genome shotgun (WGS) entry which is preliminary data.</text>
</comment>
<dbReference type="GO" id="GO:0003774">
    <property type="term" value="F:cytoskeletal motor activity"/>
    <property type="evidence" value="ECO:0007669"/>
    <property type="project" value="InterPro"/>
</dbReference>
<dbReference type="NCBIfam" id="TIGR00206">
    <property type="entry name" value="fliF"/>
    <property type="match status" value="1"/>
</dbReference>
<dbReference type="Pfam" id="PF01514">
    <property type="entry name" value="YscJ_FliF"/>
    <property type="match status" value="1"/>
</dbReference>
<evidence type="ECO:0000256" key="6">
    <source>
        <dbReference type="ARBA" id="ARBA00022989"/>
    </source>
</evidence>
<keyword evidence="4" id="KW-1003">Cell membrane</keyword>
<evidence type="ECO:0000259" key="13">
    <source>
        <dbReference type="Pfam" id="PF08345"/>
    </source>
</evidence>
<dbReference type="PANTHER" id="PTHR30046">
    <property type="entry name" value="FLAGELLAR M-RING PROTEIN"/>
    <property type="match status" value="1"/>
</dbReference>
<feature type="transmembrane region" description="Helical" evidence="11">
    <location>
        <begin position="12"/>
        <end position="32"/>
    </location>
</feature>
<dbReference type="PIRSF" id="PIRSF004862">
    <property type="entry name" value="FliF"/>
    <property type="match status" value="1"/>
</dbReference>
<keyword evidence="8 9" id="KW-0975">Bacterial flagellum</keyword>
<keyword evidence="5 11" id="KW-0812">Transmembrane</keyword>
<dbReference type="InterPro" id="IPR006182">
    <property type="entry name" value="FliF_N_dom"/>
</dbReference>
<name>A0A2T4Z2E9_9HYPH</name>
<evidence type="ECO:0000313" key="14">
    <source>
        <dbReference type="EMBL" id="PTM54950.1"/>
    </source>
</evidence>
<evidence type="ECO:0000256" key="7">
    <source>
        <dbReference type="ARBA" id="ARBA00023136"/>
    </source>
</evidence>
<feature type="compositionally biased region" description="Low complexity" evidence="10">
    <location>
        <begin position="210"/>
        <end position="220"/>
    </location>
</feature>
<evidence type="ECO:0000256" key="11">
    <source>
        <dbReference type="SAM" id="Phobius"/>
    </source>
</evidence>
<sequence>MLEFTKKLGAPRLAAMGAVALGLVGFFVYIILRMSQPQMSLLFSDLTLEDSSAIVKELERRQVRFQLRNDGAQVFVPQDQVARVRLQLAEGGMPRGGGVGYEIFDKGDALSSTSFVQGMNQLRALEGELARTIRGIERVQSARVHLVLPERALFSRERSEPSASIVLRVRGGLEPAQIRAIRHLVASAVRGLSPQRISIVDEGGRLLADGAGDASGMMGSTVDERKAGQERRLREQVESIIASVVGPGRARVQVTADMDFNRITQTLDDFDPERRVVRSTQTREEQSSSNEGREGQVTVGNELPGANQGGAGNNSREASRKTEETVNYEIARTQRTEVIEAGRVKRVSVAVLVDGIYARDAQGNVNYQPRSAEELDRIGALVRSAIGFDQRRGDQIEIVNLRFAEAPQLAAPEAPKPWWMVYDFTKDDIRYAIEMAVLLLVSLLVLLFVVRPLMRRIMAPEEERAAAIAAGASSAGGGAAGGASGAAGGNAEGEEGVTAGKLAAPPLVPGIENATMKMIEMAQIKGEVHQASLTKVSELVDKNPHETVAIIRQWLNDAEPKQ</sequence>
<dbReference type="EMBL" id="PZZL01000005">
    <property type="protein sequence ID" value="PTM54950.1"/>
    <property type="molecule type" value="Genomic_DNA"/>
</dbReference>
<evidence type="ECO:0000256" key="5">
    <source>
        <dbReference type="ARBA" id="ARBA00022692"/>
    </source>
</evidence>
<dbReference type="AlphaFoldDB" id="A0A2T4Z2E9"/>
<dbReference type="Pfam" id="PF08345">
    <property type="entry name" value="YscJ_FliF_C"/>
    <property type="match status" value="1"/>
</dbReference>
<comment type="similarity">
    <text evidence="3 9">Belongs to the FliF family.</text>
</comment>
<feature type="transmembrane region" description="Helical" evidence="11">
    <location>
        <begin position="431"/>
        <end position="450"/>
    </location>
</feature>
<evidence type="ECO:0000256" key="9">
    <source>
        <dbReference type="PIRNR" id="PIRNR004862"/>
    </source>
</evidence>